<dbReference type="PROSITE" id="PS50157">
    <property type="entry name" value="ZINC_FINGER_C2H2_2"/>
    <property type="match status" value="7"/>
</dbReference>
<dbReference type="InterPro" id="IPR050589">
    <property type="entry name" value="Ikaros_C2H2-ZF"/>
</dbReference>
<feature type="domain" description="C2H2-type" evidence="14">
    <location>
        <begin position="241"/>
        <end position="268"/>
    </location>
</feature>
<accession>A0AAR5P2Z0</accession>
<dbReference type="InterPro" id="IPR013087">
    <property type="entry name" value="Znf_C2H2_type"/>
</dbReference>
<feature type="domain" description="C2H2-type" evidence="14">
    <location>
        <begin position="297"/>
        <end position="324"/>
    </location>
</feature>
<evidence type="ECO:0008006" key="18">
    <source>
        <dbReference type="Google" id="ProtNLM"/>
    </source>
</evidence>
<feature type="binding site" evidence="13">
    <location>
        <position position="57"/>
    </location>
    <ligand>
        <name>Zn(2+)</name>
        <dbReference type="ChEBI" id="CHEBI:29105"/>
    </ligand>
</feature>
<dbReference type="KEGG" id="dpa:109534291"/>
<dbReference type="Pfam" id="PF00096">
    <property type="entry name" value="zf-C2H2"/>
    <property type="match status" value="6"/>
</dbReference>
<dbReference type="Proteomes" id="UP000019118">
    <property type="component" value="Unassembled WGS sequence"/>
</dbReference>
<keyword evidence="17" id="KW-1185">Reference proteome</keyword>
<evidence type="ECO:0000256" key="6">
    <source>
        <dbReference type="ARBA" id="ARBA00022771"/>
    </source>
</evidence>
<name>A0AAR5P2Z0_DENPD</name>
<dbReference type="PROSITE" id="PS51915">
    <property type="entry name" value="ZAD"/>
    <property type="match status" value="1"/>
</dbReference>
<feature type="binding site" evidence="13">
    <location>
        <position position="54"/>
    </location>
    <ligand>
        <name>Zn(2+)</name>
        <dbReference type="ChEBI" id="CHEBI:29105"/>
    </ligand>
</feature>
<dbReference type="FunFam" id="3.30.160.60:FF:000478">
    <property type="entry name" value="Zinc finger protein 133"/>
    <property type="match status" value="1"/>
</dbReference>
<evidence type="ECO:0000313" key="17">
    <source>
        <dbReference type="Proteomes" id="UP000019118"/>
    </source>
</evidence>
<dbReference type="GO" id="GO:0008270">
    <property type="term" value="F:zinc ion binding"/>
    <property type="evidence" value="ECO:0007669"/>
    <property type="project" value="UniProtKB-UniRule"/>
</dbReference>
<evidence type="ECO:0000256" key="8">
    <source>
        <dbReference type="ARBA" id="ARBA00023015"/>
    </source>
</evidence>
<keyword evidence="9" id="KW-0238">DNA-binding</keyword>
<dbReference type="Gene3D" id="3.40.1800.20">
    <property type="match status" value="1"/>
</dbReference>
<dbReference type="GeneID" id="109534291"/>
<dbReference type="RefSeq" id="XP_019755460.1">
    <property type="nucleotide sequence ID" value="XM_019899901.2"/>
</dbReference>
<proteinExistence type="inferred from homology"/>
<dbReference type="FunFam" id="3.30.160.60:FF:001370">
    <property type="entry name" value="Zinc finger protein"/>
    <property type="match status" value="1"/>
</dbReference>
<organism evidence="16 17">
    <name type="scientific">Dendroctonus ponderosae</name>
    <name type="common">Mountain pine beetle</name>
    <dbReference type="NCBI Taxonomy" id="77166"/>
    <lineage>
        <taxon>Eukaryota</taxon>
        <taxon>Metazoa</taxon>
        <taxon>Ecdysozoa</taxon>
        <taxon>Arthropoda</taxon>
        <taxon>Hexapoda</taxon>
        <taxon>Insecta</taxon>
        <taxon>Pterygota</taxon>
        <taxon>Neoptera</taxon>
        <taxon>Endopterygota</taxon>
        <taxon>Coleoptera</taxon>
        <taxon>Polyphaga</taxon>
        <taxon>Cucujiformia</taxon>
        <taxon>Curculionidae</taxon>
        <taxon>Scolytinae</taxon>
        <taxon>Dendroctonus</taxon>
    </lineage>
</organism>
<dbReference type="FunFam" id="3.30.160.60:FF:000624">
    <property type="entry name" value="zinc finger protein 697"/>
    <property type="match status" value="1"/>
</dbReference>
<evidence type="ECO:0000256" key="3">
    <source>
        <dbReference type="ARBA" id="ARBA00006991"/>
    </source>
</evidence>
<comment type="subcellular location">
    <subcellularLocation>
        <location evidence="2">Nucleus</location>
    </subcellularLocation>
</comment>
<dbReference type="GO" id="GO:0005634">
    <property type="term" value="C:nucleus"/>
    <property type="evidence" value="ECO:0007669"/>
    <property type="project" value="UniProtKB-SubCell"/>
</dbReference>
<evidence type="ECO:0000256" key="11">
    <source>
        <dbReference type="ARBA" id="ARBA00023242"/>
    </source>
</evidence>
<feature type="domain" description="C2H2-type" evidence="14">
    <location>
        <begin position="269"/>
        <end position="296"/>
    </location>
</feature>
<evidence type="ECO:0000256" key="1">
    <source>
        <dbReference type="ARBA" id="ARBA00003767"/>
    </source>
</evidence>
<feature type="domain" description="ZAD" evidence="15">
    <location>
        <begin position="11"/>
        <end position="81"/>
    </location>
</feature>
<reference evidence="17" key="1">
    <citation type="journal article" date="2013" name="Genome Biol.">
        <title>Draft genome of the mountain pine beetle, Dendroctonus ponderosae Hopkins, a major forest pest.</title>
        <authorList>
            <person name="Keeling C.I."/>
            <person name="Yuen M.M."/>
            <person name="Liao N.Y."/>
            <person name="Docking T.R."/>
            <person name="Chan S.K."/>
            <person name="Taylor G.A."/>
            <person name="Palmquist D.L."/>
            <person name="Jackman S.D."/>
            <person name="Nguyen A."/>
            <person name="Li M."/>
            <person name="Henderson H."/>
            <person name="Janes J.K."/>
            <person name="Zhao Y."/>
            <person name="Pandoh P."/>
            <person name="Moore R."/>
            <person name="Sperling F.A."/>
            <person name="Huber D.P."/>
            <person name="Birol I."/>
            <person name="Jones S.J."/>
            <person name="Bohlmann J."/>
        </authorList>
    </citation>
    <scope>NUCLEOTIDE SEQUENCE</scope>
</reference>
<keyword evidence="10" id="KW-0804">Transcription</keyword>
<dbReference type="GO" id="GO:0000978">
    <property type="term" value="F:RNA polymerase II cis-regulatory region sequence-specific DNA binding"/>
    <property type="evidence" value="ECO:0007669"/>
    <property type="project" value="TreeGrafter"/>
</dbReference>
<comment type="similarity">
    <text evidence="3">Belongs to the krueppel C2H2-type zinc-finger protein family.</text>
</comment>
<feature type="domain" description="C2H2-type" evidence="14">
    <location>
        <begin position="353"/>
        <end position="380"/>
    </location>
</feature>
<dbReference type="EnsemblMetazoa" id="XM_019899901.1">
    <property type="protein sequence ID" value="XP_019755460.1"/>
    <property type="gene ID" value="LOC109534291"/>
</dbReference>
<dbReference type="InterPro" id="IPR036236">
    <property type="entry name" value="Znf_C2H2_sf"/>
</dbReference>
<evidence type="ECO:0000256" key="12">
    <source>
        <dbReference type="PROSITE-ProRule" id="PRU00042"/>
    </source>
</evidence>
<dbReference type="PANTHER" id="PTHR24404">
    <property type="entry name" value="ZINC FINGER PROTEIN"/>
    <property type="match status" value="1"/>
</dbReference>
<feature type="domain" description="C2H2-type" evidence="14">
    <location>
        <begin position="409"/>
        <end position="436"/>
    </location>
</feature>
<dbReference type="FunFam" id="3.30.160.60:FF:000097">
    <property type="entry name" value="Zinc finger protein"/>
    <property type="match status" value="1"/>
</dbReference>
<keyword evidence="5" id="KW-0677">Repeat</keyword>
<dbReference type="SMART" id="SM00868">
    <property type="entry name" value="zf-AD"/>
    <property type="match status" value="1"/>
</dbReference>
<dbReference type="FunFam" id="3.30.160.60:FF:000446">
    <property type="entry name" value="Zinc finger protein"/>
    <property type="match status" value="2"/>
</dbReference>
<dbReference type="SUPFAM" id="SSF57716">
    <property type="entry name" value="Glucocorticoid receptor-like (DNA-binding domain)"/>
    <property type="match status" value="1"/>
</dbReference>
<keyword evidence="4 13" id="KW-0479">Metal-binding</keyword>
<dbReference type="PANTHER" id="PTHR24404:SF114">
    <property type="entry name" value="KLUMPFUSS, ISOFORM B-RELATED"/>
    <property type="match status" value="1"/>
</dbReference>
<dbReference type="GO" id="GO:0006357">
    <property type="term" value="P:regulation of transcription by RNA polymerase II"/>
    <property type="evidence" value="ECO:0007669"/>
    <property type="project" value="TreeGrafter"/>
</dbReference>
<dbReference type="AlphaFoldDB" id="A0AAR5P2Z0"/>
<keyword evidence="7 13" id="KW-0862">Zinc</keyword>
<dbReference type="SMART" id="SM00355">
    <property type="entry name" value="ZnF_C2H2"/>
    <property type="match status" value="8"/>
</dbReference>
<comment type="function">
    <text evidence="1">May be involved in transcriptional regulation.</text>
</comment>
<dbReference type="GO" id="GO:0003700">
    <property type="term" value="F:DNA-binding transcription factor activity"/>
    <property type="evidence" value="ECO:0007669"/>
    <property type="project" value="TreeGrafter"/>
</dbReference>
<protein>
    <recommendedName>
        <fullName evidence="18">Protein krueppel</fullName>
    </recommendedName>
</protein>
<dbReference type="PROSITE" id="PS00028">
    <property type="entry name" value="ZINC_FINGER_C2H2_1"/>
    <property type="match status" value="7"/>
</dbReference>
<feature type="binding site" evidence="13">
    <location>
        <position position="16"/>
    </location>
    <ligand>
        <name>Zn(2+)</name>
        <dbReference type="ChEBI" id="CHEBI:29105"/>
    </ligand>
</feature>
<feature type="domain" description="C2H2-type" evidence="14">
    <location>
        <begin position="381"/>
        <end position="408"/>
    </location>
</feature>
<reference evidence="16" key="2">
    <citation type="submission" date="2024-08" db="UniProtKB">
        <authorList>
            <consortium name="EnsemblMetazoa"/>
        </authorList>
    </citation>
    <scope>IDENTIFICATION</scope>
</reference>
<evidence type="ECO:0000256" key="9">
    <source>
        <dbReference type="ARBA" id="ARBA00023125"/>
    </source>
</evidence>
<evidence type="ECO:0000256" key="10">
    <source>
        <dbReference type="ARBA" id="ARBA00023163"/>
    </source>
</evidence>
<evidence type="ECO:0000256" key="5">
    <source>
        <dbReference type="ARBA" id="ARBA00022737"/>
    </source>
</evidence>
<sequence>MPILQVAEFNKICRLCLKEDDSLTNVFLSEALGPISKITSIVLEMGDFLPENVCLNCLDKAMEFHNFKLICEANDCALKTALALSKENKKTILEVTEQTLLADNKETFHTNQLFTQAKPARKGKLEIVCNYKTLIPLGIYNSQQTHENAANAKMLEVGDSEESPVEAEEITEQAPLEVITREWCDHCQCNLDTSLEAHLKDYHPQDGSNYCHLCPKGSSSVYATTKQLKAHLKYHLQVPKLQCEECGKWFKYRQQKLVHMRIHTGERPAVCHVCSKSFRDSRYLAVHLKSHTGERPYKCSICLKGFGHKFNLKLHLKTHTMERDHMCSMCGKTFIYAHNLKIHMRQHTGEKPYSCRQCFTSFVSASVLNAHMLTHSDHKRFECKVCGKRFKRTSYLTIHMRSHTGEKPYACTLCGKTYKMSSHLTEHVKTHTDRDYSMLQERKTTYVTFAQSPFTTTKRSKCTKTHTQERKPIAVQTVINPLCITLHYMRTKESSTKTLKTKQF</sequence>
<dbReference type="InterPro" id="IPR012934">
    <property type="entry name" value="Znf_AD"/>
</dbReference>
<dbReference type="FunFam" id="3.30.160.60:FF:000557">
    <property type="entry name" value="zinc finger and SCAN domain-containing protein 29"/>
    <property type="match status" value="1"/>
</dbReference>
<keyword evidence="11" id="KW-0539">Nucleus</keyword>
<feature type="domain" description="C2H2-type" evidence="14">
    <location>
        <begin position="325"/>
        <end position="352"/>
    </location>
</feature>
<evidence type="ECO:0000259" key="15">
    <source>
        <dbReference type="PROSITE" id="PS51915"/>
    </source>
</evidence>
<evidence type="ECO:0000256" key="7">
    <source>
        <dbReference type="ARBA" id="ARBA00022833"/>
    </source>
</evidence>
<dbReference type="SUPFAM" id="SSF57667">
    <property type="entry name" value="beta-beta-alpha zinc fingers"/>
    <property type="match status" value="4"/>
</dbReference>
<evidence type="ECO:0000256" key="4">
    <source>
        <dbReference type="ARBA" id="ARBA00022723"/>
    </source>
</evidence>
<keyword evidence="8" id="KW-0805">Transcription regulation</keyword>
<feature type="binding site" evidence="13">
    <location>
        <position position="13"/>
    </location>
    <ligand>
        <name>Zn(2+)</name>
        <dbReference type="ChEBI" id="CHEBI:29105"/>
    </ligand>
</feature>
<keyword evidence="6 12" id="KW-0863">Zinc-finger</keyword>
<evidence type="ECO:0000256" key="2">
    <source>
        <dbReference type="ARBA" id="ARBA00004123"/>
    </source>
</evidence>
<dbReference type="Pfam" id="PF07776">
    <property type="entry name" value="zf-AD"/>
    <property type="match status" value="1"/>
</dbReference>
<evidence type="ECO:0000259" key="14">
    <source>
        <dbReference type="PROSITE" id="PS50157"/>
    </source>
</evidence>
<evidence type="ECO:0000313" key="16">
    <source>
        <dbReference type="EnsemblMetazoa" id="XP_019755460.1"/>
    </source>
</evidence>
<evidence type="ECO:0000256" key="13">
    <source>
        <dbReference type="PROSITE-ProRule" id="PRU01263"/>
    </source>
</evidence>
<dbReference type="Gene3D" id="3.30.160.60">
    <property type="entry name" value="Classic Zinc Finger"/>
    <property type="match status" value="7"/>
</dbReference>